<organism evidence="1 2">
    <name type="scientific">Nostoc flagelliforme CCNUN1</name>
    <dbReference type="NCBI Taxonomy" id="2038116"/>
    <lineage>
        <taxon>Bacteria</taxon>
        <taxon>Bacillati</taxon>
        <taxon>Cyanobacteriota</taxon>
        <taxon>Cyanophyceae</taxon>
        <taxon>Nostocales</taxon>
        <taxon>Nostocaceae</taxon>
        <taxon>Nostoc</taxon>
    </lineage>
</organism>
<protein>
    <submittedName>
        <fullName evidence="1">Uncharacterized protein</fullName>
    </submittedName>
</protein>
<sequence length="40" mass="4723">MDDQKFDHREEELKYAALRAITPNTVRISIFHFPYDLGKG</sequence>
<dbReference type="KEGG" id="nfl:COO91_09792"/>
<evidence type="ECO:0000313" key="1">
    <source>
        <dbReference type="EMBL" id="AUB43611.1"/>
    </source>
</evidence>
<gene>
    <name evidence="1" type="ORF">COO91_09792</name>
</gene>
<dbReference type="EMBL" id="CP024791">
    <property type="protein sequence ID" value="AUB43611.1"/>
    <property type="molecule type" value="Genomic_DNA"/>
</dbReference>
<reference evidence="1 2" key="1">
    <citation type="submission" date="2017-11" db="EMBL/GenBank/DDBJ databases">
        <title>Complete genome of a free-living desiccation-tolerant cyanobacterium and its photosynthetic adaptation to extreme terrestrial habitat.</title>
        <authorList>
            <person name="Shang J."/>
        </authorList>
    </citation>
    <scope>NUCLEOTIDE SEQUENCE [LARGE SCALE GENOMIC DNA]</scope>
    <source>
        <strain evidence="1 2">CCNUN1</strain>
        <plasmid evidence="2">pnfsy06</plasmid>
    </source>
</reference>
<name>A0A2K8T7G3_9NOSO</name>
<dbReference type="AlphaFoldDB" id="A0A2K8T7G3"/>
<keyword evidence="1" id="KW-0614">Plasmid</keyword>
<keyword evidence="2" id="KW-1185">Reference proteome</keyword>
<dbReference type="Proteomes" id="UP000232003">
    <property type="component" value="Plasmid pNFSY06"/>
</dbReference>
<accession>A0A2K8T7G3</accession>
<proteinExistence type="predicted"/>
<evidence type="ECO:0000313" key="2">
    <source>
        <dbReference type="Proteomes" id="UP000232003"/>
    </source>
</evidence>
<geneLocation type="plasmid" evidence="2">
    <name>pnfsy06</name>
</geneLocation>